<keyword evidence="1" id="KW-0436">Ligase</keyword>
<dbReference type="SUPFAM" id="SSF56059">
    <property type="entry name" value="Glutathione synthetase ATP-binding domain-like"/>
    <property type="match status" value="1"/>
</dbReference>
<evidence type="ECO:0000313" key="6">
    <source>
        <dbReference type="EMBL" id="CCF82948.1"/>
    </source>
</evidence>
<dbReference type="EMBL" id="CAGS01000080">
    <property type="protein sequence ID" value="CCF82948.1"/>
    <property type="molecule type" value="Genomic_DNA"/>
</dbReference>
<gene>
    <name evidence="6" type="ORF">NITHO_1700006</name>
</gene>
<dbReference type="InterPro" id="IPR040570">
    <property type="entry name" value="LAL_C2"/>
</dbReference>
<name>I4EE36_9BACT</name>
<dbReference type="PANTHER" id="PTHR43585">
    <property type="entry name" value="FUMIPYRROLE BIOSYNTHESIS PROTEIN C"/>
    <property type="match status" value="1"/>
</dbReference>
<keyword evidence="3 4" id="KW-0067">ATP-binding</keyword>
<evidence type="ECO:0000256" key="3">
    <source>
        <dbReference type="ARBA" id="ARBA00022840"/>
    </source>
</evidence>
<dbReference type="InterPro" id="IPR052032">
    <property type="entry name" value="ATP-dep_AA_Ligase"/>
</dbReference>
<dbReference type="AlphaFoldDB" id="I4EE36"/>
<dbReference type="PROSITE" id="PS50975">
    <property type="entry name" value="ATP_GRASP"/>
    <property type="match status" value="1"/>
</dbReference>
<evidence type="ECO:0000256" key="2">
    <source>
        <dbReference type="ARBA" id="ARBA00022741"/>
    </source>
</evidence>
<evidence type="ECO:0000256" key="4">
    <source>
        <dbReference type="PROSITE-ProRule" id="PRU00409"/>
    </source>
</evidence>
<dbReference type="GO" id="GO:0016874">
    <property type="term" value="F:ligase activity"/>
    <property type="evidence" value="ECO:0007669"/>
    <property type="project" value="UniProtKB-KW"/>
</dbReference>
<dbReference type="Pfam" id="PF18130">
    <property type="entry name" value="ATPgrasp_N"/>
    <property type="match status" value="1"/>
</dbReference>
<proteinExistence type="predicted"/>
<dbReference type="InterPro" id="IPR041472">
    <property type="entry name" value="BL00235/CARNS1_N"/>
</dbReference>
<dbReference type="Proteomes" id="UP000004221">
    <property type="component" value="Unassembled WGS sequence"/>
</dbReference>
<dbReference type="Pfam" id="PF18603">
    <property type="entry name" value="LAL_C2"/>
    <property type="match status" value="1"/>
</dbReference>
<evidence type="ECO:0000256" key="1">
    <source>
        <dbReference type="ARBA" id="ARBA00022598"/>
    </source>
</evidence>
<evidence type="ECO:0000313" key="7">
    <source>
        <dbReference type="Proteomes" id="UP000004221"/>
    </source>
</evidence>
<dbReference type="SMART" id="SM01209">
    <property type="entry name" value="GARS_A"/>
    <property type="match status" value="1"/>
</dbReference>
<organism evidence="6 7">
    <name type="scientific">Nitrolancea hollandica Lb</name>
    <dbReference type="NCBI Taxonomy" id="1129897"/>
    <lineage>
        <taxon>Bacteria</taxon>
        <taxon>Pseudomonadati</taxon>
        <taxon>Thermomicrobiota</taxon>
        <taxon>Thermomicrobia</taxon>
        <taxon>Sphaerobacterales</taxon>
        <taxon>Sphaerobacterineae</taxon>
        <taxon>Sphaerobacteraceae</taxon>
        <taxon>Nitrolancea</taxon>
    </lineage>
</organism>
<dbReference type="RefSeq" id="WP_008475531.1">
    <property type="nucleotide sequence ID" value="NZ_CAGS01000080.1"/>
</dbReference>
<reference evidence="6 7" key="1">
    <citation type="journal article" date="2012" name="ISME J.">
        <title>Nitrification expanded: discovery, physiology and genomics of a nitrite-oxidizing bacterium from the phylum Chloroflexi.</title>
        <authorList>
            <person name="Sorokin D.Y."/>
            <person name="Lucker S."/>
            <person name="Vejmelkova D."/>
            <person name="Kostrikina N.A."/>
            <person name="Kleerebezem R."/>
            <person name="Rijpstra W.I."/>
            <person name="Damste J.S."/>
            <person name="Le Paslier D."/>
            <person name="Muyzer G."/>
            <person name="Wagner M."/>
            <person name="van Loosdrecht M.C."/>
            <person name="Daims H."/>
        </authorList>
    </citation>
    <scope>NUCLEOTIDE SEQUENCE [LARGE SCALE GENOMIC DNA]</scope>
    <source>
        <strain evidence="7">none</strain>
    </source>
</reference>
<comment type="caution">
    <text evidence="6">The sequence shown here is derived from an EMBL/GenBank/DDBJ whole genome shotgun (WGS) entry which is preliminary data.</text>
</comment>
<protein>
    <submittedName>
        <fullName evidence="6">Phosphoribosylglycinamide synthetase</fullName>
    </submittedName>
</protein>
<dbReference type="OrthoDB" id="9803907at2"/>
<dbReference type="GO" id="GO:0005524">
    <property type="term" value="F:ATP binding"/>
    <property type="evidence" value="ECO:0007669"/>
    <property type="project" value="UniProtKB-UniRule"/>
</dbReference>
<keyword evidence="2 4" id="KW-0547">Nucleotide-binding</keyword>
<dbReference type="Gene3D" id="3.40.50.20">
    <property type="match status" value="1"/>
</dbReference>
<evidence type="ECO:0000259" key="5">
    <source>
        <dbReference type="PROSITE" id="PS50975"/>
    </source>
</evidence>
<accession>I4EE36</accession>
<dbReference type="InterPro" id="IPR011761">
    <property type="entry name" value="ATP-grasp"/>
</dbReference>
<dbReference type="Gene3D" id="3.30.470.20">
    <property type="entry name" value="ATP-grasp fold, B domain"/>
    <property type="match status" value="1"/>
</dbReference>
<dbReference type="PANTHER" id="PTHR43585:SF2">
    <property type="entry name" value="ATP-GRASP ENZYME FSQD"/>
    <property type="match status" value="1"/>
</dbReference>
<sequence>MNTASQESRKRVLLLVSPSSYRTHAFRSAAARLNLEVIEGIDLPEALAREWKVPLGLDFSRPEHAASELVDFVRDHPVDAIISVDDRATVLAALASARLGLPHNSPEAAVASRDKLPMRELLAAHGVPVPRFQRFSAAIDPAAISQGIDYPCVVKPTLLSGSRGVIRADNPEDFIAAFERTRAIISSNGFVLEQADILVERFVPGFEVALEGLLTNGSLHVLALFDKPDPLDGPFFEETIYVTPSRLSEETQRAIAACTASGAAALGMREGPVHAELRVNEEGPWMIEMASRSIGGLCSSVLEFGTGITLEELILQHAVGGEIGAVGRADQAAGVMMIPIPGAGLLREVDGVEEAAAVPGVTGVEITAKINHRLVPLPEGESYLGFIFARGETPEYVEAAIREAHRRLHVRLAPEIPLLVIPAARHG</sequence>
<keyword evidence="7" id="KW-1185">Reference proteome</keyword>
<dbReference type="Pfam" id="PF13535">
    <property type="entry name" value="ATP-grasp_4"/>
    <property type="match status" value="1"/>
</dbReference>
<dbReference type="GO" id="GO:0046872">
    <property type="term" value="F:metal ion binding"/>
    <property type="evidence" value="ECO:0007669"/>
    <property type="project" value="InterPro"/>
</dbReference>
<feature type="domain" description="ATP-grasp" evidence="5">
    <location>
        <begin position="119"/>
        <end position="319"/>
    </location>
</feature>